<evidence type="ECO:0000313" key="9">
    <source>
        <dbReference type="Ensembl" id="ENSAMEP00000027042.1"/>
    </source>
</evidence>
<evidence type="ECO:0000256" key="6">
    <source>
        <dbReference type="ARBA" id="ARBA00023211"/>
    </source>
</evidence>
<evidence type="ECO:0000256" key="5">
    <source>
        <dbReference type="ARBA" id="ARBA00022842"/>
    </source>
</evidence>
<feature type="compositionally biased region" description="Basic residues" evidence="7">
    <location>
        <begin position="99"/>
        <end position="113"/>
    </location>
</feature>
<keyword evidence="6" id="KW-0464">Manganese</keyword>
<dbReference type="SUPFAM" id="SSF55811">
    <property type="entry name" value="Nudix"/>
    <property type="match status" value="1"/>
</dbReference>
<dbReference type="Proteomes" id="UP000008912">
    <property type="component" value="Unassembled WGS sequence"/>
</dbReference>
<dbReference type="InterPro" id="IPR015797">
    <property type="entry name" value="NUDIX_hydrolase-like_dom_sf"/>
</dbReference>
<name>A0A7N5JL87_AILME</name>
<reference evidence="9 10" key="1">
    <citation type="journal article" date="2010" name="Nature">
        <title>The sequence and de novo assembly of the giant panda genome.</title>
        <authorList>
            <person name="Li R."/>
            <person name="Fan W."/>
            <person name="Tian G."/>
            <person name="Zhu H."/>
            <person name="He L."/>
            <person name="Cai J."/>
            <person name="Huang Q."/>
            <person name="Cai Q."/>
            <person name="Li B."/>
            <person name="Bai Y."/>
            <person name="Zhang Z."/>
            <person name="Zhang Y."/>
            <person name="Wang W."/>
            <person name="Li J."/>
            <person name="Wei F."/>
            <person name="Li H."/>
            <person name="Jian M."/>
            <person name="Li J."/>
            <person name="Zhang Z."/>
            <person name="Nielsen R."/>
            <person name="Li D."/>
            <person name="Gu W."/>
            <person name="Yang Z."/>
            <person name="Xuan Z."/>
            <person name="Ryder O.A."/>
            <person name="Leung F.C."/>
            <person name="Zhou Y."/>
            <person name="Cao J."/>
            <person name="Sun X."/>
            <person name="Fu Y."/>
            <person name="Fang X."/>
            <person name="Guo X."/>
            <person name="Wang B."/>
            <person name="Hou R."/>
            <person name="Shen F."/>
            <person name="Mu B."/>
            <person name="Ni P."/>
            <person name="Lin R."/>
            <person name="Qian W."/>
            <person name="Wang G."/>
            <person name="Yu C."/>
            <person name="Nie W."/>
            <person name="Wang J."/>
            <person name="Wu Z."/>
            <person name="Liang H."/>
            <person name="Min J."/>
            <person name="Wu Q."/>
            <person name="Cheng S."/>
            <person name="Ruan J."/>
            <person name="Wang M."/>
            <person name="Shi Z."/>
            <person name="Wen M."/>
            <person name="Liu B."/>
            <person name="Ren X."/>
            <person name="Zheng H."/>
            <person name="Dong D."/>
            <person name="Cook K."/>
            <person name="Shan G."/>
            <person name="Zhang H."/>
            <person name="Kosiol C."/>
            <person name="Xie X."/>
            <person name="Lu Z."/>
            <person name="Zheng H."/>
            <person name="Li Y."/>
            <person name="Steiner C.C."/>
            <person name="Lam T.T."/>
            <person name="Lin S."/>
            <person name="Zhang Q."/>
            <person name="Li G."/>
            <person name="Tian J."/>
            <person name="Gong T."/>
            <person name="Liu H."/>
            <person name="Zhang D."/>
            <person name="Fang L."/>
            <person name="Ye C."/>
            <person name="Zhang J."/>
            <person name="Hu W."/>
            <person name="Xu A."/>
            <person name="Ren Y."/>
            <person name="Zhang G."/>
            <person name="Bruford M.W."/>
            <person name="Li Q."/>
            <person name="Ma L."/>
            <person name="Guo Y."/>
            <person name="An N."/>
            <person name="Hu Y."/>
            <person name="Zheng Y."/>
            <person name="Shi Y."/>
            <person name="Li Z."/>
            <person name="Liu Q."/>
            <person name="Chen Y."/>
            <person name="Zhao J."/>
            <person name="Qu N."/>
            <person name="Zhao S."/>
            <person name="Tian F."/>
            <person name="Wang X."/>
            <person name="Wang H."/>
            <person name="Xu L."/>
            <person name="Liu X."/>
            <person name="Vinar T."/>
            <person name="Wang Y."/>
            <person name="Lam T.W."/>
            <person name="Yiu S.M."/>
            <person name="Liu S."/>
            <person name="Zhang H."/>
            <person name="Li D."/>
            <person name="Huang Y."/>
            <person name="Wang X."/>
            <person name="Yang G."/>
            <person name="Jiang Z."/>
            <person name="Wang J."/>
            <person name="Qin N."/>
            <person name="Li L."/>
            <person name="Li J."/>
            <person name="Bolund L."/>
            <person name="Kristiansen K."/>
            <person name="Wong G.K."/>
            <person name="Olson M."/>
            <person name="Zhang X."/>
            <person name="Li S."/>
            <person name="Yang H."/>
            <person name="Wang J."/>
            <person name="Wang J."/>
        </authorList>
    </citation>
    <scope>NUCLEOTIDE SEQUENCE [LARGE SCALE GENOMIC DNA]</scope>
</reference>
<comment type="cofactor">
    <cofactor evidence="1">
        <name>Mn(2+)</name>
        <dbReference type="ChEBI" id="CHEBI:29035"/>
    </cofactor>
</comment>
<sequence length="430" mass="45597">GKGLRLERVPWSRKARRAPPRGTRRGAGGWGGDRVGTPPAAPDVPGLQEEHPVDPRNADSEHPGALHVKSLGKGRAHVGVEDAGPSKASKPDTPTPEHRRQKGRVGKPGRARREKLQGLSGTGPTPPSPVPSSAQARPSAGSQVIGTRPFRPRPTNGRRGHSLRSRPIPPRPRLSCRPLPQGQSQGRFGAPSSGAGRGDCSRSPAQLPTERGVRVLSFPFPPEAGRPLCPGCAGTDMLPDCLSAEGERRCRRLLAGATARLRARPAAAAVLVPLCSVRGVPALLYTLRSSRLAGSHKGDVSFPGGKCDPTDQDVVHTALRETHEELGLTVSEEHVWGVLRPVHDRVRLLHPEATSRDKEGGHGLWQADIMVENLPGGHVPSPHNPPGRGRGYLSSFSRGIPRLGSGAEGGPGVSQLCPAWWRRVGEGFTG</sequence>
<dbReference type="PANTHER" id="PTHR12992">
    <property type="entry name" value="NUDIX HYDROLASE"/>
    <property type="match status" value="1"/>
</dbReference>
<evidence type="ECO:0000256" key="4">
    <source>
        <dbReference type="ARBA" id="ARBA00022801"/>
    </source>
</evidence>
<proteinExistence type="predicted"/>
<organism evidence="9 10">
    <name type="scientific">Ailuropoda melanoleuca</name>
    <name type="common">Giant panda</name>
    <dbReference type="NCBI Taxonomy" id="9646"/>
    <lineage>
        <taxon>Eukaryota</taxon>
        <taxon>Metazoa</taxon>
        <taxon>Chordata</taxon>
        <taxon>Craniata</taxon>
        <taxon>Vertebrata</taxon>
        <taxon>Euteleostomi</taxon>
        <taxon>Mammalia</taxon>
        <taxon>Eutheria</taxon>
        <taxon>Laurasiatheria</taxon>
        <taxon>Carnivora</taxon>
        <taxon>Caniformia</taxon>
        <taxon>Ursidae</taxon>
        <taxon>Ailuropoda</taxon>
    </lineage>
</organism>
<dbReference type="Gene3D" id="3.90.79.10">
    <property type="entry name" value="Nucleoside Triphosphate Pyrophosphohydrolase"/>
    <property type="match status" value="1"/>
</dbReference>
<dbReference type="AlphaFoldDB" id="A0A7N5JL87"/>
<feature type="region of interest" description="Disordered" evidence="7">
    <location>
        <begin position="1"/>
        <end position="212"/>
    </location>
</feature>
<gene>
    <name evidence="9" type="primary">NUDT8</name>
</gene>
<comment type="cofactor">
    <cofactor evidence="2">
        <name>Mg(2+)</name>
        <dbReference type="ChEBI" id="CHEBI:18420"/>
    </cofactor>
</comment>
<reference evidence="9" key="3">
    <citation type="submission" date="2025-09" db="UniProtKB">
        <authorList>
            <consortium name="Ensembl"/>
        </authorList>
    </citation>
    <scope>IDENTIFICATION</scope>
</reference>
<evidence type="ECO:0000256" key="7">
    <source>
        <dbReference type="SAM" id="MobiDB-lite"/>
    </source>
</evidence>
<evidence type="ECO:0000256" key="2">
    <source>
        <dbReference type="ARBA" id="ARBA00001946"/>
    </source>
</evidence>
<keyword evidence="10" id="KW-1185">Reference proteome</keyword>
<dbReference type="Pfam" id="PF00293">
    <property type="entry name" value="NUDIX"/>
    <property type="match status" value="1"/>
</dbReference>
<evidence type="ECO:0000313" key="10">
    <source>
        <dbReference type="Proteomes" id="UP000008912"/>
    </source>
</evidence>
<protein>
    <submittedName>
        <fullName evidence="9">Nudix hydrolase 8</fullName>
    </submittedName>
</protein>
<evidence type="ECO:0000259" key="8">
    <source>
        <dbReference type="Pfam" id="PF00293"/>
    </source>
</evidence>
<evidence type="ECO:0000256" key="3">
    <source>
        <dbReference type="ARBA" id="ARBA00022723"/>
    </source>
</evidence>
<feature type="compositionally biased region" description="Basic and acidic residues" evidence="7">
    <location>
        <begin position="1"/>
        <end position="10"/>
    </location>
</feature>
<dbReference type="GO" id="GO:0010945">
    <property type="term" value="F:coenzyme A diphosphatase activity"/>
    <property type="evidence" value="ECO:0007669"/>
    <property type="project" value="InterPro"/>
</dbReference>
<keyword evidence="5" id="KW-0460">Magnesium</keyword>
<dbReference type="GeneTree" id="ENSGT00940000162775"/>
<dbReference type="GO" id="GO:0046872">
    <property type="term" value="F:metal ion binding"/>
    <property type="evidence" value="ECO:0007669"/>
    <property type="project" value="UniProtKB-KW"/>
</dbReference>
<dbReference type="InParanoid" id="A0A7N5JL87"/>
<keyword evidence="3" id="KW-0479">Metal-binding</keyword>
<feature type="compositionally biased region" description="Low complexity" evidence="7">
    <location>
        <begin position="131"/>
        <end position="140"/>
    </location>
</feature>
<dbReference type="Ensembl" id="ENSAMET00000027945.1">
    <property type="protein sequence ID" value="ENSAMEP00000027042.1"/>
    <property type="gene ID" value="ENSAMEG00000027070.1"/>
</dbReference>
<reference evidence="9" key="2">
    <citation type="submission" date="2025-08" db="UniProtKB">
        <authorList>
            <consortium name="Ensembl"/>
        </authorList>
    </citation>
    <scope>IDENTIFICATION</scope>
</reference>
<feature type="compositionally biased region" description="Gly residues" evidence="7">
    <location>
        <begin position="25"/>
        <end position="34"/>
    </location>
</feature>
<evidence type="ECO:0000256" key="1">
    <source>
        <dbReference type="ARBA" id="ARBA00001936"/>
    </source>
</evidence>
<dbReference type="InterPro" id="IPR045121">
    <property type="entry name" value="CoAse"/>
</dbReference>
<keyword evidence="4" id="KW-0378">Hydrolase</keyword>
<feature type="compositionally biased region" description="Basic residues" evidence="7">
    <location>
        <begin position="11"/>
        <end position="24"/>
    </location>
</feature>
<dbReference type="CDD" id="cd03426">
    <property type="entry name" value="NUDIX_CoAse_Nudt7"/>
    <property type="match status" value="1"/>
</dbReference>
<feature type="compositionally biased region" description="Basic and acidic residues" evidence="7">
    <location>
        <begin position="48"/>
        <end position="64"/>
    </location>
</feature>
<dbReference type="PANTHER" id="PTHR12992:SF11">
    <property type="entry name" value="MITOCHONDRIAL COENZYME A DIPHOSPHATASE NUDT8"/>
    <property type="match status" value="1"/>
</dbReference>
<accession>A0A7N5JL87</accession>
<feature type="domain" description="Nudix hydrolase" evidence="8">
    <location>
        <begin position="269"/>
        <end position="342"/>
    </location>
</feature>
<dbReference type="InterPro" id="IPR000086">
    <property type="entry name" value="NUDIX_hydrolase_dom"/>
</dbReference>